<evidence type="ECO:0000256" key="1">
    <source>
        <dbReference type="ARBA" id="ARBA00004141"/>
    </source>
</evidence>
<keyword evidence="5 8" id="KW-1133">Transmembrane helix</keyword>
<dbReference type="PANTHER" id="PTHR23503:SF8">
    <property type="entry name" value="FACILITATED GLUCOSE TRANSPORTER PROTEIN 1"/>
    <property type="match status" value="1"/>
</dbReference>
<reference evidence="10" key="1">
    <citation type="submission" date="2020-05" db="EMBL/GenBank/DDBJ databases">
        <title>Phylogenomic resolution of chytrid fungi.</title>
        <authorList>
            <person name="Stajich J.E."/>
            <person name="Amses K."/>
            <person name="Simmons R."/>
            <person name="Seto K."/>
            <person name="Myers J."/>
            <person name="Bonds A."/>
            <person name="Quandt C.A."/>
            <person name="Barry K."/>
            <person name="Liu P."/>
            <person name="Grigoriev I."/>
            <person name="Longcore J.E."/>
            <person name="James T.Y."/>
        </authorList>
    </citation>
    <scope>NUCLEOTIDE SEQUENCE</scope>
    <source>
        <strain evidence="10">JEL0513</strain>
    </source>
</reference>
<comment type="similarity">
    <text evidence="2">Belongs to the major facilitator superfamily. Sugar transporter (TC 2.A.1.1) family.</text>
</comment>
<evidence type="ECO:0000256" key="5">
    <source>
        <dbReference type="ARBA" id="ARBA00022989"/>
    </source>
</evidence>
<dbReference type="EMBL" id="JADGJH010000988">
    <property type="protein sequence ID" value="KAJ3120154.1"/>
    <property type="molecule type" value="Genomic_DNA"/>
</dbReference>
<evidence type="ECO:0000313" key="10">
    <source>
        <dbReference type="EMBL" id="KAJ3120154.1"/>
    </source>
</evidence>
<keyword evidence="3" id="KW-0813">Transport</keyword>
<feature type="transmembrane region" description="Helical" evidence="8">
    <location>
        <begin position="55"/>
        <end position="73"/>
    </location>
</feature>
<dbReference type="InterPro" id="IPR045263">
    <property type="entry name" value="GLUT"/>
</dbReference>
<evidence type="ECO:0000256" key="8">
    <source>
        <dbReference type="SAM" id="Phobius"/>
    </source>
</evidence>
<accession>A0AAD5SZF0</accession>
<feature type="transmembrane region" description="Helical" evidence="8">
    <location>
        <begin position="149"/>
        <end position="168"/>
    </location>
</feature>
<comment type="caution">
    <text evidence="10">The sequence shown here is derived from an EMBL/GenBank/DDBJ whole genome shotgun (WGS) entry which is preliminary data.</text>
</comment>
<keyword evidence="10" id="KW-0762">Sugar transport</keyword>
<dbReference type="PANTHER" id="PTHR23503">
    <property type="entry name" value="SOLUTE CARRIER FAMILY 2"/>
    <property type="match status" value="1"/>
</dbReference>
<evidence type="ECO:0000256" key="3">
    <source>
        <dbReference type="ARBA" id="ARBA00022448"/>
    </source>
</evidence>
<evidence type="ECO:0000256" key="2">
    <source>
        <dbReference type="ARBA" id="ARBA00010992"/>
    </source>
</evidence>
<feature type="transmembrane region" description="Helical" evidence="8">
    <location>
        <begin position="375"/>
        <end position="397"/>
    </location>
</feature>
<evidence type="ECO:0000256" key="4">
    <source>
        <dbReference type="ARBA" id="ARBA00022692"/>
    </source>
</evidence>
<dbReference type="Proteomes" id="UP001211907">
    <property type="component" value="Unassembled WGS sequence"/>
</dbReference>
<comment type="subcellular location">
    <subcellularLocation>
        <location evidence="1">Membrane</location>
        <topology evidence="1">Multi-pass membrane protein</topology>
    </subcellularLocation>
</comment>
<keyword evidence="4 8" id="KW-0812">Transmembrane</keyword>
<feature type="transmembrane region" description="Helical" evidence="8">
    <location>
        <begin position="85"/>
        <end position="108"/>
    </location>
</feature>
<keyword evidence="11" id="KW-1185">Reference proteome</keyword>
<dbReference type="SUPFAM" id="SSF103473">
    <property type="entry name" value="MFS general substrate transporter"/>
    <property type="match status" value="1"/>
</dbReference>
<feature type="transmembrane region" description="Helical" evidence="8">
    <location>
        <begin position="403"/>
        <end position="427"/>
    </location>
</feature>
<organism evidence="10 11">
    <name type="scientific">Physocladia obscura</name>
    <dbReference type="NCBI Taxonomy" id="109957"/>
    <lineage>
        <taxon>Eukaryota</taxon>
        <taxon>Fungi</taxon>
        <taxon>Fungi incertae sedis</taxon>
        <taxon>Chytridiomycota</taxon>
        <taxon>Chytridiomycota incertae sedis</taxon>
        <taxon>Chytridiomycetes</taxon>
        <taxon>Chytridiales</taxon>
        <taxon>Chytriomycetaceae</taxon>
        <taxon>Physocladia</taxon>
    </lineage>
</organism>
<feature type="domain" description="Major facilitator superfamily (MFS) profile" evidence="9">
    <location>
        <begin position="12"/>
        <end position="492"/>
    </location>
</feature>
<dbReference type="InterPro" id="IPR005828">
    <property type="entry name" value="MFS_sugar_transport-like"/>
</dbReference>
<feature type="transmembrane region" description="Helical" evidence="8">
    <location>
        <begin position="114"/>
        <end position="137"/>
    </location>
</feature>
<dbReference type="PRINTS" id="PR00171">
    <property type="entry name" value="SUGRTRNSPORT"/>
</dbReference>
<dbReference type="PROSITE" id="PS50850">
    <property type="entry name" value="MFS"/>
    <property type="match status" value="1"/>
</dbReference>
<evidence type="ECO:0000256" key="6">
    <source>
        <dbReference type="ARBA" id="ARBA00023136"/>
    </source>
</evidence>
<evidence type="ECO:0000313" key="11">
    <source>
        <dbReference type="Proteomes" id="UP001211907"/>
    </source>
</evidence>
<dbReference type="InterPro" id="IPR020846">
    <property type="entry name" value="MFS_dom"/>
</dbReference>
<dbReference type="InterPro" id="IPR036259">
    <property type="entry name" value="MFS_trans_sf"/>
</dbReference>
<dbReference type="Gene3D" id="1.20.1250.20">
    <property type="entry name" value="MFS general substrate transporter like domains"/>
    <property type="match status" value="1"/>
</dbReference>
<dbReference type="Pfam" id="PF00083">
    <property type="entry name" value="Sugar_tr"/>
    <property type="match status" value="2"/>
</dbReference>
<evidence type="ECO:0000256" key="7">
    <source>
        <dbReference type="SAM" id="MobiDB-lite"/>
    </source>
</evidence>
<feature type="transmembrane region" description="Helical" evidence="8">
    <location>
        <begin position="439"/>
        <end position="463"/>
    </location>
</feature>
<keyword evidence="6 8" id="KW-0472">Membrane</keyword>
<protein>
    <submittedName>
        <fullName evidence="10">Solute carrier 2, facilitated glucose transporter member 4</fullName>
    </submittedName>
</protein>
<evidence type="ECO:0000259" key="9">
    <source>
        <dbReference type="PROSITE" id="PS50850"/>
    </source>
</evidence>
<dbReference type="InterPro" id="IPR003663">
    <property type="entry name" value="Sugar/inositol_transpt"/>
</dbReference>
<feature type="region of interest" description="Disordered" evidence="7">
    <location>
        <begin position="245"/>
        <end position="278"/>
    </location>
</feature>
<dbReference type="GO" id="GO:0015149">
    <property type="term" value="F:hexose transmembrane transporter activity"/>
    <property type="evidence" value="ECO:0007669"/>
    <property type="project" value="TreeGrafter"/>
</dbReference>
<name>A0AAD5SZF0_9FUNG</name>
<sequence length="505" mass="53837">MIKGVSTTLALSVFTATLSAFTFGYHLGEVNQPREAMTRCPHGTGDCVAMSDLEWGLFVSIFLVGGTVAGSMAGALCQSVGPRRVLLLSAIIFVVAAAIQSTASSVLVLCLARLIGGVSAGTGTVAVPLYIAAVAPLNLRGALGALNQLAIVTGILASQILGALLFSASQLPVDNDSEINSSIATYGWWRTLFASAALPPVVQLLLLPLCVESPRWLVSHHLHIDARKALARLRAHASEQEIQAEFDTLVPTTTPPPEERDHSLQTSRSEDDVESGLMQRAEEHAPLTQSSFQHPIGISGLFSVPSLRRPLLASLGIQIIQQFSGINAAVFYSTTIFNQSYSPDVAIKLTLLISVVNLAATVLSLSLIEKLGRKILLLTSELGMMFCGFLVFASVKLDLSPSLIVIGLMGFVGFFGVGLGAITWLIIPELIPAYAVNAAVSLCSATNWASSWLVAFLVPIFIGYLGYDIFLVFSILLAGFTYFTFTFIPETKGLSPEEVARVNRI</sequence>
<feature type="transmembrane region" description="Helical" evidence="8">
    <location>
        <begin position="469"/>
        <end position="488"/>
    </location>
</feature>
<proteinExistence type="inferred from homology"/>
<feature type="transmembrane region" description="Helical" evidence="8">
    <location>
        <begin position="311"/>
        <end position="333"/>
    </location>
</feature>
<dbReference type="AlphaFoldDB" id="A0AAD5SZF0"/>
<feature type="transmembrane region" description="Helical" evidence="8">
    <location>
        <begin position="345"/>
        <end position="368"/>
    </location>
</feature>
<dbReference type="GO" id="GO:0016020">
    <property type="term" value="C:membrane"/>
    <property type="evidence" value="ECO:0007669"/>
    <property type="project" value="UniProtKB-SubCell"/>
</dbReference>
<gene>
    <name evidence="10" type="primary">SLC2A4</name>
    <name evidence="10" type="ORF">HK100_012915</name>
</gene>